<reference evidence="1" key="1">
    <citation type="journal article" date="2020" name="Nature">
        <title>Giant virus diversity and host interactions through global metagenomics.</title>
        <authorList>
            <person name="Schulz F."/>
            <person name="Roux S."/>
            <person name="Paez-Espino D."/>
            <person name="Jungbluth S."/>
            <person name="Walsh D.A."/>
            <person name="Denef V.J."/>
            <person name="McMahon K.D."/>
            <person name="Konstantinidis K.T."/>
            <person name="Eloe-Fadrosh E.A."/>
            <person name="Kyrpides N.C."/>
            <person name="Woyke T."/>
        </authorList>
    </citation>
    <scope>NUCLEOTIDE SEQUENCE</scope>
    <source>
        <strain evidence="1">GVMAG-M-3300009163-63</strain>
    </source>
</reference>
<dbReference type="AlphaFoldDB" id="A0A6C0F625"/>
<protein>
    <submittedName>
        <fullName evidence="1">Uncharacterized protein</fullName>
    </submittedName>
</protein>
<name>A0A6C0F625_9ZZZZ</name>
<evidence type="ECO:0000313" key="1">
    <source>
        <dbReference type="EMBL" id="QHT34615.1"/>
    </source>
</evidence>
<accession>A0A6C0F625</accession>
<sequence>MNLDLFLVQKVVQSLFKNDADATLMPLQTSPKKIRGENSKHDKNDKDKRKLIEAYSMLYDKMNAANLYVNTQKNSGCFECQEIAVDITSQIPRPKSFSSAYITPEISQYITNEAKKILTFECRIKTRLIRLHFVIFKNNPNIIDLISHYKVLAHRVYMWLSMISDKSKCIEMLNIYIYLTPFEKKIPAAKGDSIGPENANTGYTFRCDKQNEIVIYRQEEWFKVLMHETMHAFGADFDSHSDANDDEYLKTLFSLPDDVNIKLSETYSEIWARIMNVVFQTYFKSPPSLESRTLSKFKKNIEFYLHLECVFSLYQCIKILDYMGINYAVLTDGSESSKQIVTSFYRENTNVFAYYVLTSILLNNYHDFLTWCATHNGAGLNIFKVKVTQSEFVTFIKLCYKKSDLLAQIIETEKKVVRDYKKAATNRVLLKTMRMTIIGFD</sequence>
<dbReference type="EMBL" id="MN739003">
    <property type="protein sequence ID" value="QHT34615.1"/>
    <property type="molecule type" value="Genomic_DNA"/>
</dbReference>
<proteinExistence type="predicted"/>
<organism evidence="1">
    <name type="scientific">viral metagenome</name>
    <dbReference type="NCBI Taxonomy" id="1070528"/>
    <lineage>
        <taxon>unclassified sequences</taxon>
        <taxon>metagenomes</taxon>
        <taxon>organismal metagenomes</taxon>
    </lineage>
</organism>